<evidence type="ECO:0000313" key="11">
    <source>
        <dbReference type="EMBL" id="EJU04609.1"/>
    </source>
</evidence>
<dbReference type="InterPro" id="IPR028389">
    <property type="entry name" value="POT1"/>
</dbReference>
<name>M5G797_DACPD</name>
<keyword evidence="5" id="KW-0158">Chromosome</keyword>
<dbReference type="GO" id="GO:0010521">
    <property type="term" value="F:telomerase inhibitor activity"/>
    <property type="evidence" value="ECO:0007669"/>
    <property type="project" value="TreeGrafter"/>
</dbReference>
<dbReference type="GO" id="GO:0000783">
    <property type="term" value="C:nuclear telomere cap complex"/>
    <property type="evidence" value="ECO:0007669"/>
    <property type="project" value="TreeGrafter"/>
</dbReference>
<feature type="compositionally biased region" description="Polar residues" evidence="9">
    <location>
        <begin position="800"/>
        <end position="809"/>
    </location>
</feature>
<gene>
    <name evidence="11" type="ORF">DACRYDRAFT_113994</name>
</gene>
<dbReference type="PANTHER" id="PTHR14513:SF0">
    <property type="entry name" value="PROTECTION OF TELOMERES PROTEIN 1"/>
    <property type="match status" value="1"/>
</dbReference>
<evidence type="ECO:0000256" key="5">
    <source>
        <dbReference type="ARBA" id="ARBA00022454"/>
    </source>
</evidence>
<dbReference type="AlphaFoldDB" id="M5G797"/>
<evidence type="ECO:0000256" key="1">
    <source>
        <dbReference type="ARBA" id="ARBA00004123"/>
    </source>
</evidence>
<dbReference type="GO" id="GO:0098505">
    <property type="term" value="F:G-rich strand telomeric DNA binding"/>
    <property type="evidence" value="ECO:0007669"/>
    <property type="project" value="TreeGrafter"/>
</dbReference>
<dbReference type="Pfam" id="PF02765">
    <property type="entry name" value="POT1"/>
    <property type="match status" value="1"/>
</dbReference>
<evidence type="ECO:0000259" key="10">
    <source>
        <dbReference type="SMART" id="SM00976"/>
    </source>
</evidence>
<feature type="compositionally biased region" description="Basic and acidic residues" evidence="9">
    <location>
        <begin position="10"/>
        <end position="23"/>
    </location>
</feature>
<keyword evidence="6" id="KW-0779">Telomere</keyword>
<feature type="region of interest" description="Disordered" evidence="9">
    <location>
        <begin position="788"/>
        <end position="819"/>
    </location>
</feature>
<dbReference type="InterPro" id="IPR011564">
    <property type="entry name" value="Telomer_end-bd_POT1/Cdc13"/>
</dbReference>
<dbReference type="Gene3D" id="2.40.50.140">
    <property type="entry name" value="Nucleic acid-binding proteins"/>
    <property type="match status" value="4"/>
</dbReference>
<dbReference type="OMA" id="CVITRCT"/>
<evidence type="ECO:0000256" key="2">
    <source>
        <dbReference type="ARBA" id="ARBA00004574"/>
    </source>
</evidence>
<keyword evidence="12" id="KW-1185">Reference proteome</keyword>
<accession>M5G797</accession>
<comment type="similarity">
    <text evidence="3">Belongs to the telombin family.</text>
</comment>
<evidence type="ECO:0000256" key="9">
    <source>
        <dbReference type="SAM" id="MobiDB-lite"/>
    </source>
</evidence>
<reference evidence="11 12" key="1">
    <citation type="journal article" date="2012" name="Science">
        <title>The Paleozoic origin of enzymatic lignin decomposition reconstructed from 31 fungal genomes.</title>
        <authorList>
            <person name="Floudas D."/>
            <person name="Binder M."/>
            <person name="Riley R."/>
            <person name="Barry K."/>
            <person name="Blanchette R.A."/>
            <person name="Henrissat B."/>
            <person name="Martinez A.T."/>
            <person name="Otillar R."/>
            <person name="Spatafora J.W."/>
            <person name="Yadav J.S."/>
            <person name="Aerts A."/>
            <person name="Benoit I."/>
            <person name="Boyd A."/>
            <person name="Carlson A."/>
            <person name="Copeland A."/>
            <person name="Coutinho P.M."/>
            <person name="de Vries R.P."/>
            <person name="Ferreira P."/>
            <person name="Findley K."/>
            <person name="Foster B."/>
            <person name="Gaskell J."/>
            <person name="Glotzer D."/>
            <person name="Gorecki P."/>
            <person name="Heitman J."/>
            <person name="Hesse C."/>
            <person name="Hori C."/>
            <person name="Igarashi K."/>
            <person name="Jurgens J.A."/>
            <person name="Kallen N."/>
            <person name="Kersten P."/>
            <person name="Kohler A."/>
            <person name="Kuees U."/>
            <person name="Kumar T.K.A."/>
            <person name="Kuo A."/>
            <person name="LaButti K."/>
            <person name="Larrondo L.F."/>
            <person name="Lindquist E."/>
            <person name="Ling A."/>
            <person name="Lombard V."/>
            <person name="Lucas S."/>
            <person name="Lundell T."/>
            <person name="Martin R."/>
            <person name="McLaughlin D.J."/>
            <person name="Morgenstern I."/>
            <person name="Morin E."/>
            <person name="Murat C."/>
            <person name="Nagy L.G."/>
            <person name="Nolan M."/>
            <person name="Ohm R.A."/>
            <person name="Patyshakuliyeva A."/>
            <person name="Rokas A."/>
            <person name="Ruiz-Duenas F.J."/>
            <person name="Sabat G."/>
            <person name="Salamov A."/>
            <person name="Samejima M."/>
            <person name="Schmutz J."/>
            <person name="Slot J.C."/>
            <person name="St John F."/>
            <person name="Stenlid J."/>
            <person name="Sun H."/>
            <person name="Sun S."/>
            <person name="Syed K."/>
            <person name="Tsang A."/>
            <person name="Wiebenga A."/>
            <person name="Young D."/>
            <person name="Pisabarro A."/>
            <person name="Eastwood D.C."/>
            <person name="Martin F."/>
            <person name="Cullen D."/>
            <person name="Grigoriev I.V."/>
            <person name="Hibbett D.S."/>
        </authorList>
    </citation>
    <scope>NUCLEOTIDE SEQUENCE [LARGE SCALE GENOMIC DNA]</scope>
    <source>
        <strain evidence="11 12">DJM-731 SS1</strain>
    </source>
</reference>
<feature type="compositionally biased region" description="Basic residues" evidence="9">
    <location>
        <begin position="218"/>
        <end position="229"/>
    </location>
</feature>
<protein>
    <recommendedName>
        <fullName evidence="4">Protection of telomeres protein 1</fullName>
    </recommendedName>
</protein>
<organism evidence="11 12">
    <name type="scientific">Dacryopinax primogenitus (strain DJM 731)</name>
    <name type="common">Brown rot fungus</name>
    <dbReference type="NCBI Taxonomy" id="1858805"/>
    <lineage>
        <taxon>Eukaryota</taxon>
        <taxon>Fungi</taxon>
        <taxon>Dikarya</taxon>
        <taxon>Basidiomycota</taxon>
        <taxon>Agaricomycotina</taxon>
        <taxon>Dacrymycetes</taxon>
        <taxon>Dacrymycetales</taxon>
        <taxon>Dacrymycetaceae</taxon>
        <taxon>Dacryopinax</taxon>
    </lineage>
</organism>
<sequence>MSPGERKRKSLETEDERPSRLPREEEEPFSPSCELDPAQIIKGFSPRSHITGTVSSTWPVNINKTKKFLLRVHSENKLEVYVAIRSGDLSQLATVVPGSKLALLLENAESAYNYEDWYDTPATTSSAISLDEAPAMSDSLEERPLTPVTDIASGLQASGSHDDTFRTPMPPKFTPPAREFAAPSNPSPATHTTTSIAPTQPKGSVPGPPTAGQAGPSKPKRKRVRKRDTRHANNPTLQSSKEENKEKPNGQAKLQNKMGNIEKKIEDISRKTPKSEAQENKAISVKKTTAATAQKKNRPDAGFTNKSGTVHPALADLTENLRAHVAGIVVRADDPKQVRSGDWMVTYSITDPSVFPDTELSINFFRDKKEALPTAKLGEAILIKQLKITPLNSRLSAVGYKDNFSWAAFEPAHGREYTGPFMSLKMDQVELGYCLELIDWWREKRDATNAGQNTAETSFTQVAKKRREQVELKDMKDNVFCDCLVQVVKMWPDSRTTDLYVTDFTENPGFGDPKQSNLSLPGIQALPLPNSFVCKITLWDEVNKVADVIQPLQFFKLKNVRVRWGRGGNLEGSMGMGKDGKEIFVRIPESDDSLKALRKRKIAFLKGGSEALSRTTSATDLPRFQTSRSLTPVPQIPPAIECCVSGMRQGGFYTFTAEVLKAWRAVNIDDYYVTDYTEHPYLMDFSSVEQWRPPPGRRTLQVSVFDDVYRGQAAGLTTGCFVRFEYMLLRKTASRKKLGDGKEDPPLLAGKIGEVVQRPCSITILPNTDPTVKALLRRKADVLKIDIEIPHSPPPKASSILGQEGSSTDSPPPKHDEIPFDLTSEGPGQAHLGLCSVSPPASEAVPNYRRNIHGSEPLRSIFHNMPHSTLAMLRHASNQSMWKVRARIVSFQPGRLRDWVWQQCLKCHRDVPINQRTCSDCMRDDDENDTLLVPRWRFAFVLQDEQGDTLPEVFCCDEVATTFLGELFPEILVSNRDTLNILRSRVSPLLGNLERVQLHLLKAEEEWQRRQCSKGKVQDDEPGKPMEHELEVDYGQWGDWTLRCWMDREEARFGVFGCGVVI</sequence>
<evidence type="ECO:0000256" key="7">
    <source>
        <dbReference type="ARBA" id="ARBA00023125"/>
    </source>
</evidence>
<evidence type="ECO:0000256" key="4">
    <source>
        <dbReference type="ARBA" id="ARBA00015253"/>
    </source>
</evidence>
<dbReference type="SMART" id="SM00976">
    <property type="entry name" value="Telo_bind"/>
    <property type="match status" value="1"/>
</dbReference>
<dbReference type="CDD" id="cd04497">
    <property type="entry name" value="hPOT1_OB1_like"/>
    <property type="match status" value="1"/>
</dbReference>
<keyword evidence="8" id="KW-0539">Nucleus</keyword>
<evidence type="ECO:0000256" key="3">
    <source>
        <dbReference type="ARBA" id="ARBA00008442"/>
    </source>
</evidence>
<dbReference type="InterPro" id="IPR012340">
    <property type="entry name" value="NA-bd_OB-fold"/>
</dbReference>
<dbReference type="GO" id="GO:0032210">
    <property type="term" value="P:regulation of telomere maintenance via telomerase"/>
    <property type="evidence" value="ECO:0007669"/>
    <property type="project" value="TreeGrafter"/>
</dbReference>
<dbReference type="HOGENOM" id="CLU_289019_0_0_1"/>
<evidence type="ECO:0000256" key="8">
    <source>
        <dbReference type="ARBA" id="ARBA00023242"/>
    </source>
</evidence>
<feature type="region of interest" description="Disordered" evidence="9">
    <location>
        <begin position="1"/>
        <end position="34"/>
    </location>
</feature>
<dbReference type="EMBL" id="JH795857">
    <property type="protein sequence ID" value="EJU04609.1"/>
    <property type="molecule type" value="Genomic_DNA"/>
</dbReference>
<dbReference type="Proteomes" id="UP000030653">
    <property type="component" value="Unassembled WGS sequence"/>
</dbReference>
<dbReference type="InterPro" id="IPR032042">
    <property type="entry name" value="POT1PC"/>
</dbReference>
<dbReference type="GO" id="GO:0016233">
    <property type="term" value="P:telomere capping"/>
    <property type="evidence" value="ECO:0007669"/>
    <property type="project" value="TreeGrafter"/>
</dbReference>
<feature type="region of interest" description="Disordered" evidence="9">
    <location>
        <begin position="153"/>
        <end position="307"/>
    </location>
</feature>
<dbReference type="GeneID" id="63684799"/>
<dbReference type="RefSeq" id="XP_040631503.1">
    <property type="nucleotide sequence ID" value="XM_040769737.1"/>
</dbReference>
<comment type="subcellular location">
    <subcellularLocation>
        <location evidence="2">Chromosome</location>
        <location evidence="2">Telomere</location>
    </subcellularLocation>
    <subcellularLocation>
        <location evidence="1">Nucleus</location>
    </subcellularLocation>
</comment>
<evidence type="ECO:0000256" key="6">
    <source>
        <dbReference type="ARBA" id="ARBA00022895"/>
    </source>
</evidence>
<feature type="domain" description="Telomeric single stranded DNA binding POT1/Cdc13" evidence="10">
    <location>
        <begin position="311"/>
        <end position="442"/>
    </location>
</feature>
<feature type="compositionally biased region" description="Polar residues" evidence="9">
    <location>
        <begin position="187"/>
        <end position="202"/>
    </location>
</feature>
<proteinExistence type="inferred from homology"/>
<evidence type="ECO:0000313" key="12">
    <source>
        <dbReference type="Proteomes" id="UP000030653"/>
    </source>
</evidence>
<keyword evidence="7" id="KW-0238">DNA-binding</keyword>
<feature type="compositionally biased region" description="Basic and acidic residues" evidence="9">
    <location>
        <begin position="260"/>
        <end position="279"/>
    </location>
</feature>
<dbReference type="SUPFAM" id="SSF50249">
    <property type="entry name" value="Nucleic acid-binding proteins"/>
    <property type="match status" value="2"/>
</dbReference>
<dbReference type="PANTHER" id="PTHR14513">
    <property type="entry name" value="PROTECTION OF TELOMERES 1"/>
    <property type="match status" value="1"/>
</dbReference>
<dbReference type="OrthoDB" id="2186770at2759"/>
<dbReference type="Pfam" id="PF16686">
    <property type="entry name" value="POT1PC"/>
    <property type="match status" value="2"/>
</dbReference>
<dbReference type="STRING" id="1858805.M5G797"/>